<keyword evidence="1" id="KW-0812">Transmembrane</keyword>
<accession>A0A6A6AXF3</accession>
<evidence type="ECO:0000256" key="1">
    <source>
        <dbReference type="SAM" id="Phobius"/>
    </source>
</evidence>
<organism evidence="3 4">
    <name type="scientific">Aplosporella prunicola CBS 121167</name>
    <dbReference type="NCBI Taxonomy" id="1176127"/>
    <lineage>
        <taxon>Eukaryota</taxon>
        <taxon>Fungi</taxon>
        <taxon>Dikarya</taxon>
        <taxon>Ascomycota</taxon>
        <taxon>Pezizomycotina</taxon>
        <taxon>Dothideomycetes</taxon>
        <taxon>Dothideomycetes incertae sedis</taxon>
        <taxon>Botryosphaeriales</taxon>
        <taxon>Aplosporellaceae</taxon>
        <taxon>Aplosporella</taxon>
    </lineage>
</organism>
<evidence type="ECO:0000313" key="4">
    <source>
        <dbReference type="Proteomes" id="UP000799438"/>
    </source>
</evidence>
<keyword evidence="2" id="KW-0732">Signal</keyword>
<dbReference type="AlphaFoldDB" id="A0A6A6AXF3"/>
<proteinExistence type="predicted"/>
<protein>
    <submittedName>
        <fullName evidence="3">Uncharacterized protein</fullName>
    </submittedName>
</protein>
<reference evidence="3" key="1">
    <citation type="journal article" date="2020" name="Stud. Mycol.">
        <title>101 Dothideomycetes genomes: a test case for predicting lifestyles and emergence of pathogens.</title>
        <authorList>
            <person name="Haridas S."/>
            <person name="Albert R."/>
            <person name="Binder M."/>
            <person name="Bloem J."/>
            <person name="Labutti K."/>
            <person name="Salamov A."/>
            <person name="Andreopoulos B."/>
            <person name="Baker S."/>
            <person name="Barry K."/>
            <person name="Bills G."/>
            <person name="Bluhm B."/>
            <person name="Cannon C."/>
            <person name="Castanera R."/>
            <person name="Culley D."/>
            <person name="Daum C."/>
            <person name="Ezra D."/>
            <person name="Gonzalez J."/>
            <person name="Henrissat B."/>
            <person name="Kuo A."/>
            <person name="Liang C."/>
            <person name="Lipzen A."/>
            <person name="Lutzoni F."/>
            <person name="Magnuson J."/>
            <person name="Mondo S."/>
            <person name="Nolan M."/>
            <person name="Ohm R."/>
            <person name="Pangilinan J."/>
            <person name="Park H.-J."/>
            <person name="Ramirez L."/>
            <person name="Alfaro M."/>
            <person name="Sun H."/>
            <person name="Tritt A."/>
            <person name="Yoshinaga Y."/>
            <person name="Zwiers L.-H."/>
            <person name="Turgeon B."/>
            <person name="Goodwin S."/>
            <person name="Spatafora J."/>
            <person name="Crous P."/>
            <person name="Grigoriev I."/>
        </authorList>
    </citation>
    <scope>NUCLEOTIDE SEQUENCE</scope>
    <source>
        <strain evidence="3">CBS 121167</strain>
    </source>
</reference>
<gene>
    <name evidence="3" type="ORF">K452DRAFT_313844</name>
</gene>
<keyword evidence="4" id="KW-1185">Reference proteome</keyword>
<sequence length="183" mass="19938">MIRRLFTLLGLLALISAALAATTLADDLLSFSLSRAAPASFCKCTCFSNSTIIQLNGLSTSPANGYSSSSGSGSSYSSGSGYSLKNVFTQRKSKPTKERTCNDCNRQFCLEKNNLPICKGATEEDVMTTCFQRDSTKDQAVVLIFIISTGSLLVYAAVRPYIERIQERTKERRTYLPVPTQAS</sequence>
<keyword evidence="1" id="KW-0472">Membrane</keyword>
<dbReference type="RefSeq" id="XP_033391342.1">
    <property type="nucleotide sequence ID" value="XM_033543699.1"/>
</dbReference>
<dbReference type="EMBL" id="ML995564">
    <property type="protein sequence ID" value="KAF2135624.1"/>
    <property type="molecule type" value="Genomic_DNA"/>
</dbReference>
<dbReference type="OrthoDB" id="2142503at2759"/>
<dbReference type="PANTHER" id="PTHR36854">
    <property type="entry name" value="CHROMOSOME 9, WHOLE GENOME SHOTGUN SEQUENCE"/>
    <property type="match status" value="1"/>
</dbReference>
<evidence type="ECO:0000313" key="3">
    <source>
        <dbReference type="EMBL" id="KAF2135624.1"/>
    </source>
</evidence>
<dbReference type="GeneID" id="54301196"/>
<feature type="chain" id="PRO_5025420749" evidence="2">
    <location>
        <begin position="21"/>
        <end position="183"/>
    </location>
</feature>
<name>A0A6A6AXF3_9PEZI</name>
<dbReference type="Proteomes" id="UP000799438">
    <property type="component" value="Unassembled WGS sequence"/>
</dbReference>
<evidence type="ECO:0000256" key="2">
    <source>
        <dbReference type="SAM" id="SignalP"/>
    </source>
</evidence>
<feature type="transmembrane region" description="Helical" evidence="1">
    <location>
        <begin position="140"/>
        <end position="162"/>
    </location>
</feature>
<dbReference type="PANTHER" id="PTHR36854:SF1">
    <property type="entry name" value="TRANSMEMBRANE PROTEIN"/>
    <property type="match status" value="1"/>
</dbReference>
<keyword evidence="1" id="KW-1133">Transmembrane helix</keyword>
<feature type="signal peptide" evidence="2">
    <location>
        <begin position="1"/>
        <end position="20"/>
    </location>
</feature>